<evidence type="ECO:0000313" key="6">
    <source>
        <dbReference type="EMBL" id="JAB78996.1"/>
    </source>
</evidence>
<keyword evidence="4" id="KW-0325">Glycoprotein</keyword>
<dbReference type="EMBL" id="GANP01005472">
    <property type="protein sequence ID" value="JAB78996.1"/>
    <property type="molecule type" value="mRNA"/>
</dbReference>
<evidence type="ECO:0000256" key="1">
    <source>
        <dbReference type="ARBA" id="ARBA00004613"/>
    </source>
</evidence>
<comment type="similarity">
    <text evidence="5">Belongs to the salp15 family.</text>
</comment>
<evidence type="ECO:0000256" key="4">
    <source>
        <dbReference type="ARBA" id="ARBA00023180"/>
    </source>
</evidence>
<evidence type="ECO:0000256" key="2">
    <source>
        <dbReference type="ARBA" id="ARBA00022525"/>
    </source>
</evidence>
<evidence type="ECO:0000256" key="3">
    <source>
        <dbReference type="ARBA" id="ARBA00022729"/>
    </source>
</evidence>
<dbReference type="GO" id="GO:0005576">
    <property type="term" value="C:extracellular region"/>
    <property type="evidence" value="ECO:0007669"/>
    <property type="project" value="UniProtKB-SubCell"/>
</dbReference>
<reference evidence="6" key="1">
    <citation type="journal article" date="2015" name="Sci. Rep.">
        <title>Tissue- and time-dependent transcription in Ixodes ricinus salivary glands and midguts when blood feeding on the vertebrate host.</title>
        <authorList>
            <person name="Kotsyfakis M."/>
            <person name="Schwarz A."/>
            <person name="Erhart J."/>
            <person name="Ribeiro J.M."/>
        </authorList>
    </citation>
    <scope>NUCLEOTIDE SEQUENCE</scope>
    <source>
        <tissue evidence="6">Salivary gland and midgut</tissue>
    </source>
</reference>
<sequence length="110" mass="11994">LLTGTLTTLARRQGYLHPALQPEEVARRCSPLLGAFIARVCSNSDATLSGFSECSFTCIRNDGNTQITRISRNLPPGLPCGHCMECCYGKCQPVEFQFGNPLKVKTSCKP</sequence>
<evidence type="ECO:0000256" key="5">
    <source>
        <dbReference type="ARBA" id="ARBA00034321"/>
    </source>
</evidence>
<accession>V5IH66</accession>
<keyword evidence="3" id="KW-0732">Signal</keyword>
<protein>
    <submittedName>
        <fullName evidence="6">Uncharacterized protein</fullName>
    </submittedName>
</protein>
<dbReference type="AlphaFoldDB" id="V5IH66"/>
<name>V5IH66_IXORI</name>
<proteinExistence type="evidence at transcript level"/>
<organism evidence="6">
    <name type="scientific">Ixodes ricinus</name>
    <name type="common">Common tick</name>
    <name type="synonym">Acarus ricinus</name>
    <dbReference type="NCBI Taxonomy" id="34613"/>
    <lineage>
        <taxon>Eukaryota</taxon>
        <taxon>Metazoa</taxon>
        <taxon>Ecdysozoa</taxon>
        <taxon>Arthropoda</taxon>
        <taxon>Chelicerata</taxon>
        <taxon>Arachnida</taxon>
        <taxon>Acari</taxon>
        <taxon>Parasitiformes</taxon>
        <taxon>Ixodida</taxon>
        <taxon>Ixodoidea</taxon>
        <taxon>Ixodidae</taxon>
        <taxon>Ixodinae</taxon>
        <taxon>Ixodes</taxon>
    </lineage>
</organism>
<feature type="non-terminal residue" evidence="6">
    <location>
        <position position="1"/>
    </location>
</feature>
<dbReference type="Pfam" id="PF12115">
    <property type="entry name" value="Salp15"/>
    <property type="match status" value="1"/>
</dbReference>
<comment type="subcellular location">
    <subcellularLocation>
        <location evidence="1">Secreted</location>
    </subcellularLocation>
</comment>
<keyword evidence="2" id="KW-0964">Secreted</keyword>
<dbReference type="InterPro" id="IPR021971">
    <property type="entry name" value="Salp15"/>
</dbReference>